<name>A0A1F7F3Z4_UNCRA</name>
<gene>
    <name evidence="6" type="ORF">A2519_14890</name>
</gene>
<evidence type="ECO:0000313" key="6">
    <source>
        <dbReference type="EMBL" id="OGK01395.1"/>
    </source>
</evidence>
<evidence type="ECO:0000256" key="1">
    <source>
        <dbReference type="ARBA" id="ARBA00004141"/>
    </source>
</evidence>
<feature type="transmembrane region" description="Helical" evidence="5">
    <location>
        <begin position="225"/>
        <end position="245"/>
    </location>
</feature>
<organism evidence="6 7">
    <name type="scientific">Candidatus Raymondbacteria bacterium RIFOXYD12_FULL_49_13</name>
    <dbReference type="NCBI Taxonomy" id="1817890"/>
    <lineage>
        <taxon>Bacteria</taxon>
        <taxon>Raymondiibacteriota</taxon>
    </lineage>
</organism>
<dbReference type="GO" id="GO:0006882">
    <property type="term" value="P:intracellular zinc ion homeostasis"/>
    <property type="evidence" value="ECO:0007669"/>
    <property type="project" value="TreeGrafter"/>
</dbReference>
<dbReference type="EMBL" id="MFYX01000126">
    <property type="protein sequence ID" value="OGK01395.1"/>
    <property type="molecule type" value="Genomic_DNA"/>
</dbReference>
<dbReference type="GO" id="GO:0016020">
    <property type="term" value="C:membrane"/>
    <property type="evidence" value="ECO:0007669"/>
    <property type="project" value="UniProtKB-SubCell"/>
</dbReference>
<dbReference type="Proteomes" id="UP000179243">
    <property type="component" value="Unassembled WGS sequence"/>
</dbReference>
<protein>
    <recommendedName>
        <fullName evidence="8">ZIP family metal transporter</fullName>
    </recommendedName>
</protein>
<evidence type="ECO:0000256" key="4">
    <source>
        <dbReference type="ARBA" id="ARBA00023136"/>
    </source>
</evidence>
<sequence length="246" mass="26598">MLWIYSLVSVVLVSLISLAGILTIVIRKEQLGKILNFLVAFAVGALFGDAFIHLLPEAFEKIPSHLLVGLYVIAGFLLFFMIEKFIRWRHFTMPHTEHVKPVVALNLIGDAVHNFIDGMLIAGSFMVDFHVGIATTIAIVLHEIPQELGDFAILIKGGLSVKKALMLNLLTALTAVAGTVMTLVVGSFIGSFSIVLLPITAGSFLYIAGPDLIPELHAETKPSSALWQFIAIVVGVGIMVALTLLE</sequence>
<keyword evidence="4 5" id="KW-0472">Membrane</keyword>
<comment type="subcellular location">
    <subcellularLocation>
        <location evidence="1">Membrane</location>
        <topology evidence="1">Multi-pass membrane protein</topology>
    </subcellularLocation>
</comment>
<feature type="transmembrane region" description="Helical" evidence="5">
    <location>
        <begin position="165"/>
        <end position="189"/>
    </location>
</feature>
<proteinExistence type="predicted"/>
<reference evidence="6 7" key="1">
    <citation type="journal article" date="2016" name="Nat. Commun.">
        <title>Thousands of microbial genomes shed light on interconnected biogeochemical processes in an aquifer system.</title>
        <authorList>
            <person name="Anantharaman K."/>
            <person name="Brown C.T."/>
            <person name="Hug L.A."/>
            <person name="Sharon I."/>
            <person name="Castelle C.J."/>
            <person name="Probst A.J."/>
            <person name="Thomas B.C."/>
            <person name="Singh A."/>
            <person name="Wilkins M.J."/>
            <person name="Karaoz U."/>
            <person name="Brodie E.L."/>
            <person name="Williams K.H."/>
            <person name="Hubbard S.S."/>
            <person name="Banfield J.F."/>
        </authorList>
    </citation>
    <scope>NUCLEOTIDE SEQUENCE [LARGE SCALE GENOMIC DNA]</scope>
</reference>
<feature type="transmembrane region" description="Helical" evidence="5">
    <location>
        <begin position="6"/>
        <end position="25"/>
    </location>
</feature>
<evidence type="ECO:0008006" key="8">
    <source>
        <dbReference type="Google" id="ProtNLM"/>
    </source>
</evidence>
<evidence type="ECO:0000256" key="5">
    <source>
        <dbReference type="SAM" id="Phobius"/>
    </source>
</evidence>
<comment type="caution">
    <text evidence="6">The sequence shown here is derived from an EMBL/GenBank/DDBJ whole genome shotgun (WGS) entry which is preliminary data.</text>
</comment>
<dbReference type="InterPro" id="IPR003689">
    <property type="entry name" value="ZIP"/>
</dbReference>
<dbReference type="Pfam" id="PF02535">
    <property type="entry name" value="Zip"/>
    <property type="match status" value="2"/>
</dbReference>
<dbReference type="PANTHER" id="PTHR16950:SF16">
    <property type="entry name" value="ZINC TRANSPORTER ZIP13"/>
    <property type="match status" value="1"/>
</dbReference>
<feature type="transmembrane region" description="Helical" evidence="5">
    <location>
        <begin position="37"/>
        <end position="56"/>
    </location>
</feature>
<feature type="transmembrane region" description="Helical" evidence="5">
    <location>
        <begin position="195"/>
        <end position="213"/>
    </location>
</feature>
<dbReference type="PANTHER" id="PTHR16950">
    <property type="entry name" value="ZINC TRANSPORTER SLC39A7 HISTIDINE-RICH MEMBRANE PROTEIN KE4"/>
    <property type="match status" value="1"/>
</dbReference>
<evidence type="ECO:0000256" key="3">
    <source>
        <dbReference type="ARBA" id="ARBA00022989"/>
    </source>
</evidence>
<evidence type="ECO:0000256" key="2">
    <source>
        <dbReference type="ARBA" id="ARBA00022692"/>
    </source>
</evidence>
<dbReference type="GO" id="GO:0005385">
    <property type="term" value="F:zinc ion transmembrane transporter activity"/>
    <property type="evidence" value="ECO:0007669"/>
    <property type="project" value="TreeGrafter"/>
</dbReference>
<keyword evidence="3 5" id="KW-1133">Transmembrane helix</keyword>
<dbReference type="AlphaFoldDB" id="A0A1F7F3Z4"/>
<keyword evidence="2 5" id="KW-0812">Transmembrane</keyword>
<evidence type="ECO:0000313" key="7">
    <source>
        <dbReference type="Proteomes" id="UP000179243"/>
    </source>
</evidence>
<accession>A0A1F7F3Z4</accession>
<feature type="transmembrane region" description="Helical" evidence="5">
    <location>
        <begin position="62"/>
        <end position="82"/>
    </location>
</feature>